<evidence type="ECO:0000256" key="1">
    <source>
        <dbReference type="ARBA" id="ARBA00022737"/>
    </source>
</evidence>
<proteinExistence type="predicted"/>
<dbReference type="AlphaFoldDB" id="A0A813GZA0"/>
<name>A0A813GZA0_POLGL</name>
<dbReference type="GO" id="GO:0005576">
    <property type="term" value="C:extracellular region"/>
    <property type="evidence" value="ECO:0007669"/>
    <property type="project" value="InterPro"/>
</dbReference>
<evidence type="ECO:0000256" key="2">
    <source>
        <dbReference type="ARBA" id="ARBA00023157"/>
    </source>
</evidence>
<dbReference type="GO" id="GO:0006508">
    <property type="term" value="P:proteolysis"/>
    <property type="evidence" value="ECO:0007669"/>
    <property type="project" value="InterPro"/>
</dbReference>
<organism evidence="4 5">
    <name type="scientific">Polarella glacialis</name>
    <name type="common">Dinoflagellate</name>
    <dbReference type="NCBI Taxonomy" id="89957"/>
    <lineage>
        <taxon>Eukaryota</taxon>
        <taxon>Sar</taxon>
        <taxon>Alveolata</taxon>
        <taxon>Dinophyceae</taxon>
        <taxon>Suessiales</taxon>
        <taxon>Suessiaceae</taxon>
        <taxon>Polarella</taxon>
    </lineage>
</organism>
<feature type="non-terminal residue" evidence="4">
    <location>
        <position position="268"/>
    </location>
</feature>
<sequence>AVGHDGHPGLSGRLGLGMHRLHQRWQRVSGVHGRQRNHWPDDGSKLSCSCAATPCAKGVPALVNDLSCAGGGMDKAAGSCMMLQKTYGTPPGALMAVAGRGMGNLTDACAAASLIKVYRNKDGLDALMNAEVYGNKAITTSQNDSSVTPANASACQALCAANSACKYFTFLDQRLMKDSSYAYFRGLCFLQGELSCTGTPTLYSDFHGAISGPNACDAANMTAAAATTTAAAGAAVTTKAAASASPAMPLPLTFAAAIIASTGLLSLA</sequence>
<dbReference type="Pfam" id="PF00024">
    <property type="entry name" value="PAN_1"/>
    <property type="match status" value="1"/>
</dbReference>
<keyword evidence="1" id="KW-0677">Repeat</keyword>
<evidence type="ECO:0000313" key="5">
    <source>
        <dbReference type="Proteomes" id="UP000626109"/>
    </source>
</evidence>
<feature type="domain" description="Apple" evidence="3">
    <location>
        <begin position="131"/>
        <end position="216"/>
    </location>
</feature>
<dbReference type="Gene3D" id="3.50.4.10">
    <property type="entry name" value="Hepatocyte Growth Factor"/>
    <property type="match status" value="1"/>
</dbReference>
<protein>
    <recommendedName>
        <fullName evidence="3">Apple domain-containing protein</fullName>
    </recommendedName>
</protein>
<dbReference type="InterPro" id="IPR003609">
    <property type="entry name" value="Pan_app"/>
</dbReference>
<evidence type="ECO:0000259" key="3">
    <source>
        <dbReference type="SMART" id="SM00223"/>
    </source>
</evidence>
<reference evidence="4" key="1">
    <citation type="submission" date="2021-02" db="EMBL/GenBank/DDBJ databases">
        <authorList>
            <person name="Dougan E. K."/>
            <person name="Rhodes N."/>
            <person name="Thang M."/>
            <person name="Chan C."/>
        </authorList>
    </citation>
    <scope>NUCLEOTIDE SEQUENCE</scope>
</reference>
<comment type="caution">
    <text evidence="4">The sequence shown here is derived from an EMBL/GenBank/DDBJ whole genome shotgun (WGS) entry which is preliminary data.</text>
</comment>
<dbReference type="EMBL" id="CAJNNW010000777">
    <property type="protein sequence ID" value="CAE8630670.1"/>
    <property type="molecule type" value="Genomic_DNA"/>
</dbReference>
<dbReference type="SMART" id="SM00223">
    <property type="entry name" value="APPLE"/>
    <property type="match status" value="1"/>
</dbReference>
<keyword evidence="2" id="KW-1015">Disulfide bond</keyword>
<evidence type="ECO:0000313" key="4">
    <source>
        <dbReference type="EMBL" id="CAE8630670.1"/>
    </source>
</evidence>
<dbReference type="Proteomes" id="UP000626109">
    <property type="component" value="Unassembled WGS sequence"/>
</dbReference>
<accession>A0A813GZA0</accession>
<dbReference type="InterPro" id="IPR000177">
    <property type="entry name" value="Apple"/>
</dbReference>
<gene>
    <name evidence="4" type="ORF">PGLA2088_LOCUS1038</name>
</gene>